<sequence>MMIRHLLLHPEIIAFRHQWATEDIRETFYKCTRWQLEETMDPINCPYHYFCDSTFQGNYPLAVDISVICLTMVSYLATLISIITEIYGATKRPRLAQLSRRYLLPSGPISLPLLLLALAKGQRINTLISISCVGTSMLQLIQISALVFDNAAEKNDIKYAFYIASTISGILHASLYLDSTILPYYTGFDALVSSTFSGVCKSCVCRREILVVGGKVLSYRGWSLTTFLVVGTLCVRIICRLYEDYKGKAKVIKTLLENSGWMLIAMDCVYLIANSPPERSISRAAASSGLFVLICLHVLRKACARLKEWNSRLINFNVKRGPHSCKFGIENLFATHR</sequence>
<name>A0ACC0Q695_RHOML</name>
<evidence type="ECO:0000313" key="2">
    <source>
        <dbReference type="Proteomes" id="UP001062846"/>
    </source>
</evidence>
<evidence type="ECO:0000313" key="1">
    <source>
        <dbReference type="EMBL" id="KAI8572974.1"/>
    </source>
</evidence>
<reference evidence="1" key="1">
    <citation type="submission" date="2022-02" db="EMBL/GenBank/DDBJ databases">
        <title>Plant Genome Project.</title>
        <authorList>
            <person name="Zhang R.-G."/>
        </authorList>
    </citation>
    <scope>NUCLEOTIDE SEQUENCE</scope>
    <source>
        <strain evidence="1">AT1</strain>
    </source>
</reference>
<comment type="caution">
    <text evidence="1">The sequence shown here is derived from an EMBL/GenBank/DDBJ whole genome shotgun (WGS) entry which is preliminary data.</text>
</comment>
<proteinExistence type="predicted"/>
<accession>A0ACC0Q695</accession>
<dbReference type="Proteomes" id="UP001062846">
    <property type="component" value="Chromosome 1"/>
</dbReference>
<protein>
    <submittedName>
        <fullName evidence="1">Uncharacterized protein</fullName>
    </submittedName>
</protein>
<gene>
    <name evidence="1" type="ORF">RHMOL_Rhmol01G0243000</name>
</gene>
<dbReference type="EMBL" id="CM046388">
    <property type="protein sequence ID" value="KAI8572974.1"/>
    <property type="molecule type" value="Genomic_DNA"/>
</dbReference>
<organism evidence="1 2">
    <name type="scientific">Rhododendron molle</name>
    <name type="common">Chinese azalea</name>
    <name type="synonym">Azalea mollis</name>
    <dbReference type="NCBI Taxonomy" id="49168"/>
    <lineage>
        <taxon>Eukaryota</taxon>
        <taxon>Viridiplantae</taxon>
        <taxon>Streptophyta</taxon>
        <taxon>Embryophyta</taxon>
        <taxon>Tracheophyta</taxon>
        <taxon>Spermatophyta</taxon>
        <taxon>Magnoliopsida</taxon>
        <taxon>eudicotyledons</taxon>
        <taxon>Gunneridae</taxon>
        <taxon>Pentapetalae</taxon>
        <taxon>asterids</taxon>
        <taxon>Ericales</taxon>
        <taxon>Ericaceae</taxon>
        <taxon>Ericoideae</taxon>
        <taxon>Rhodoreae</taxon>
        <taxon>Rhododendron</taxon>
    </lineage>
</organism>
<keyword evidence="2" id="KW-1185">Reference proteome</keyword>